<dbReference type="GO" id="GO:0030288">
    <property type="term" value="C:outer membrane-bounded periplasmic space"/>
    <property type="evidence" value="ECO:0007669"/>
    <property type="project" value="InterPro"/>
</dbReference>
<dbReference type="EMBL" id="FPIY01000002">
    <property type="protein sequence ID" value="SFW36874.1"/>
    <property type="molecule type" value="Genomic_DNA"/>
</dbReference>
<reference evidence="12" key="1">
    <citation type="submission" date="2016-11" db="EMBL/GenBank/DDBJ databases">
        <authorList>
            <person name="Varghese N."/>
            <person name="Submissions S."/>
        </authorList>
    </citation>
    <scope>NUCLEOTIDE SEQUENCE [LARGE SCALE GENOMIC DNA]</scope>
    <source>
        <strain evidence="12">DSM 24786</strain>
    </source>
</reference>
<dbReference type="Pfam" id="PF03544">
    <property type="entry name" value="TonB_C"/>
    <property type="match status" value="1"/>
</dbReference>
<keyword evidence="4" id="KW-1003">Cell membrane</keyword>
<evidence type="ECO:0000259" key="10">
    <source>
        <dbReference type="PROSITE" id="PS52015"/>
    </source>
</evidence>
<evidence type="ECO:0000256" key="5">
    <source>
        <dbReference type="ARBA" id="ARBA00022519"/>
    </source>
</evidence>
<evidence type="ECO:0000256" key="8">
    <source>
        <dbReference type="ARBA" id="ARBA00022989"/>
    </source>
</evidence>
<dbReference type="GO" id="GO:0031992">
    <property type="term" value="F:energy transducer activity"/>
    <property type="evidence" value="ECO:0007669"/>
    <property type="project" value="InterPro"/>
</dbReference>
<evidence type="ECO:0000256" key="3">
    <source>
        <dbReference type="ARBA" id="ARBA00022448"/>
    </source>
</evidence>
<proteinExistence type="inferred from homology"/>
<accession>A0A1K1NN11</accession>
<dbReference type="GO" id="GO:0098797">
    <property type="term" value="C:plasma membrane protein complex"/>
    <property type="evidence" value="ECO:0007669"/>
    <property type="project" value="TreeGrafter"/>
</dbReference>
<dbReference type="PANTHER" id="PTHR33446:SF2">
    <property type="entry name" value="PROTEIN TONB"/>
    <property type="match status" value="1"/>
</dbReference>
<keyword evidence="12" id="KW-1185">Reference proteome</keyword>
<gene>
    <name evidence="11" type="ORF">SAMN05660313_01273</name>
</gene>
<comment type="similarity">
    <text evidence="2">Belongs to the TonB family.</text>
</comment>
<dbReference type="PRINTS" id="PR01374">
    <property type="entry name" value="TONBPROTEIN"/>
</dbReference>
<name>A0A1K1NN11_9FLAO</name>
<dbReference type="AlphaFoldDB" id="A0A1K1NN11"/>
<keyword evidence="9" id="KW-0472">Membrane</keyword>
<dbReference type="NCBIfam" id="TIGR01352">
    <property type="entry name" value="tonB_Cterm"/>
    <property type="match status" value="1"/>
</dbReference>
<dbReference type="InterPro" id="IPR051045">
    <property type="entry name" value="TonB-dependent_transducer"/>
</dbReference>
<organism evidence="11 12">
    <name type="scientific">Cellulophaga fucicola</name>
    <dbReference type="NCBI Taxonomy" id="76595"/>
    <lineage>
        <taxon>Bacteria</taxon>
        <taxon>Pseudomonadati</taxon>
        <taxon>Bacteroidota</taxon>
        <taxon>Flavobacteriia</taxon>
        <taxon>Flavobacteriales</taxon>
        <taxon>Flavobacteriaceae</taxon>
        <taxon>Cellulophaga</taxon>
    </lineage>
</organism>
<dbReference type="Gene3D" id="3.30.1150.10">
    <property type="match status" value="1"/>
</dbReference>
<evidence type="ECO:0000313" key="12">
    <source>
        <dbReference type="Proteomes" id="UP000183257"/>
    </source>
</evidence>
<evidence type="ECO:0000313" key="11">
    <source>
        <dbReference type="EMBL" id="SFW36874.1"/>
    </source>
</evidence>
<dbReference type="GO" id="GO:0015031">
    <property type="term" value="P:protein transport"/>
    <property type="evidence" value="ECO:0007669"/>
    <property type="project" value="UniProtKB-KW"/>
</dbReference>
<dbReference type="SUPFAM" id="SSF74653">
    <property type="entry name" value="TolA/TonB C-terminal domain"/>
    <property type="match status" value="1"/>
</dbReference>
<dbReference type="PANTHER" id="PTHR33446">
    <property type="entry name" value="PROTEIN TONB-RELATED"/>
    <property type="match status" value="1"/>
</dbReference>
<keyword evidence="5" id="KW-0997">Cell inner membrane</keyword>
<dbReference type="RefSeq" id="WP_072302964.1">
    <property type="nucleotide sequence ID" value="NZ_FPIY01000002.1"/>
</dbReference>
<sequence length="213" mass="25065">MKKILVTIFILSALFTNGQIEPGVKYYSDKYGYKEVAKGNYKKELTRVNDSVLSEVFSKTKNNQIIWTKSYLGEQPYGIWKWYDKKGNVESERNYDFVLKYGEYIPEGAVTLESLGIEQRLDKNTEKIQRHIRDRFRYPEIAQANGIQGKVKIQLVIDENGKVNNLRILEKSYLSLDTECFRIMNTLKELEAYEKEGQRIKVYYTLPITFRLQ</sequence>
<dbReference type="Proteomes" id="UP000183257">
    <property type="component" value="Unassembled WGS sequence"/>
</dbReference>
<feature type="domain" description="TonB C-terminal" evidence="10">
    <location>
        <begin position="123"/>
        <end position="213"/>
    </location>
</feature>
<evidence type="ECO:0000256" key="2">
    <source>
        <dbReference type="ARBA" id="ARBA00006555"/>
    </source>
</evidence>
<evidence type="ECO:0000256" key="7">
    <source>
        <dbReference type="ARBA" id="ARBA00022927"/>
    </source>
</evidence>
<dbReference type="GO" id="GO:0055085">
    <property type="term" value="P:transmembrane transport"/>
    <property type="evidence" value="ECO:0007669"/>
    <property type="project" value="InterPro"/>
</dbReference>
<keyword evidence="3" id="KW-0813">Transport</keyword>
<dbReference type="STRING" id="76595.SAMN05660313_01273"/>
<dbReference type="InterPro" id="IPR037682">
    <property type="entry name" value="TonB_C"/>
</dbReference>
<dbReference type="PROSITE" id="PS52015">
    <property type="entry name" value="TONB_CTD"/>
    <property type="match status" value="1"/>
</dbReference>
<dbReference type="OrthoDB" id="9812355at2"/>
<keyword evidence="8" id="KW-1133">Transmembrane helix</keyword>
<evidence type="ECO:0000256" key="9">
    <source>
        <dbReference type="ARBA" id="ARBA00023136"/>
    </source>
</evidence>
<dbReference type="InterPro" id="IPR006260">
    <property type="entry name" value="TonB/TolA_C"/>
</dbReference>
<dbReference type="GO" id="GO:0015891">
    <property type="term" value="P:siderophore transport"/>
    <property type="evidence" value="ECO:0007669"/>
    <property type="project" value="InterPro"/>
</dbReference>
<keyword evidence="7" id="KW-0653">Protein transport</keyword>
<comment type="subcellular location">
    <subcellularLocation>
        <location evidence="1">Cell inner membrane</location>
        <topology evidence="1">Single-pass membrane protein</topology>
        <orientation evidence="1">Periplasmic side</orientation>
    </subcellularLocation>
</comment>
<evidence type="ECO:0000256" key="4">
    <source>
        <dbReference type="ARBA" id="ARBA00022475"/>
    </source>
</evidence>
<protein>
    <submittedName>
        <fullName evidence="11">Protein TonB</fullName>
    </submittedName>
</protein>
<dbReference type="InterPro" id="IPR003538">
    <property type="entry name" value="TonB"/>
</dbReference>
<evidence type="ECO:0000256" key="1">
    <source>
        <dbReference type="ARBA" id="ARBA00004383"/>
    </source>
</evidence>
<evidence type="ECO:0000256" key="6">
    <source>
        <dbReference type="ARBA" id="ARBA00022692"/>
    </source>
</evidence>
<keyword evidence="6" id="KW-0812">Transmembrane</keyword>